<dbReference type="InterPro" id="IPR029063">
    <property type="entry name" value="SAM-dependent_MTases_sf"/>
</dbReference>
<reference evidence="2 3" key="1">
    <citation type="journal article" date="2024" name="Nat. Commun.">
        <title>Phylogenomics reveals the evolutionary origins of lichenization in chlorophyte algae.</title>
        <authorList>
            <person name="Puginier C."/>
            <person name="Libourel C."/>
            <person name="Otte J."/>
            <person name="Skaloud P."/>
            <person name="Haon M."/>
            <person name="Grisel S."/>
            <person name="Petersen M."/>
            <person name="Berrin J.G."/>
            <person name="Delaux P.M."/>
            <person name="Dal Grande F."/>
            <person name="Keller J."/>
        </authorList>
    </citation>
    <scope>NUCLEOTIDE SEQUENCE [LARGE SCALE GENOMIC DNA]</scope>
    <source>
        <strain evidence="2 3">SAG 2043</strain>
    </source>
</reference>
<proteinExistence type="predicted"/>
<dbReference type="Proteomes" id="UP001489004">
    <property type="component" value="Unassembled WGS sequence"/>
</dbReference>
<evidence type="ECO:0000313" key="3">
    <source>
        <dbReference type="Proteomes" id="UP001489004"/>
    </source>
</evidence>
<comment type="caution">
    <text evidence="2">The sequence shown here is derived from an EMBL/GenBank/DDBJ whole genome shotgun (WGS) entry which is preliminary data.</text>
</comment>
<keyword evidence="3" id="KW-1185">Reference proteome</keyword>
<feature type="domain" description="Methyltransferase type 11" evidence="1">
    <location>
        <begin position="183"/>
        <end position="233"/>
    </location>
</feature>
<organism evidence="2 3">
    <name type="scientific">[Myrmecia] bisecta</name>
    <dbReference type="NCBI Taxonomy" id="41462"/>
    <lineage>
        <taxon>Eukaryota</taxon>
        <taxon>Viridiplantae</taxon>
        <taxon>Chlorophyta</taxon>
        <taxon>core chlorophytes</taxon>
        <taxon>Trebouxiophyceae</taxon>
        <taxon>Trebouxiales</taxon>
        <taxon>Trebouxiaceae</taxon>
        <taxon>Myrmecia</taxon>
    </lineage>
</organism>
<dbReference type="Pfam" id="PF08241">
    <property type="entry name" value="Methyltransf_11"/>
    <property type="match status" value="1"/>
</dbReference>
<dbReference type="SUPFAM" id="SSF53335">
    <property type="entry name" value="S-adenosyl-L-methionine-dependent methyltransferases"/>
    <property type="match status" value="1"/>
</dbReference>
<dbReference type="Gene3D" id="3.40.50.150">
    <property type="entry name" value="Vaccinia Virus protein VP39"/>
    <property type="match status" value="1"/>
</dbReference>
<dbReference type="EMBL" id="JALJOR010000002">
    <property type="protein sequence ID" value="KAK9824399.1"/>
    <property type="molecule type" value="Genomic_DNA"/>
</dbReference>
<dbReference type="PANTHER" id="PTHR43036:SF2">
    <property type="entry name" value="OS04G0481300 PROTEIN"/>
    <property type="match status" value="1"/>
</dbReference>
<evidence type="ECO:0000259" key="1">
    <source>
        <dbReference type="Pfam" id="PF08241"/>
    </source>
</evidence>
<accession>A0AAW1QSF2</accession>
<name>A0AAW1QSF2_9CHLO</name>
<dbReference type="InterPro" id="IPR013216">
    <property type="entry name" value="Methyltransf_11"/>
</dbReference>
<dbReference type="AlphaFoldDB" id="A0AAW1QSF2"/>
<dbReference type="CDD" id="cd02440">
    <property type="entry name" value="AdoMet_MTases"/>
    <property type="match status" value="1"/>
</dbReference>
<evidence type="ECO:0000313" key="2">
    <source>
        <dbReference type="EMBL" id="KAK9824399.1"/>
    </source>
</evidence>
<dbReference type="GO" id="GO:0008757">
    <property type="term" value="F:S-adenosylmethionine-dependent methyltransferase activity"/>
    <property type="evidence" value="ECO:0007669"/>
    <property type="project" value="InterPro"/>
</dbReference>
<sequence length="323" mass="36093">MRVIHLTWHPCTGVQRATKCWVQRKCAAIGCGRNKSSVVGAIGWHVKLSFCSHSQGNARNTRFRMGRQGTYRPACRLTAVCRASGGGTISREVLSRADRTKLDSGNDRQFYDSPRLVKHVDDGFLAQVTQLYRERIRPGSAVLDLMSSWVSHLPADVSYSKVVGHGMNAAELARNKQLTSFFVRNLNEEPRGWAAADQSFDAVTVCVSVQYLQQPEQVFAEIYRVLKPGGVCLVTFSNRLYYSKAIQAWRDNSGFGRASLVKQYFQCVEGFTQPEAITQVEVKQPTEGVQGLLAKLSGFMKRAQGDPFYAIVAYRNFKPVHDS</sequence>
<dbReference type="PANTHER" id="PTHR43036">
    <property type="entry name" value="OSJNBB0011N17.9 PROTEIN"/>
    <property type="match status" value="1"/>
</dbReference>
<protein>
    <recommendedName>
        <fullName evidence="1">Methyltransferase type 11 domain-containing protein</fullName>
    </recommendedName>
</protein>
<gene>
    <name evidence="2" type="ORF">WJX72_010015</name>
</gene>